<dbReference type="PANTHER" id="PTHR48444">
    <property type="entry name" value="DNA TOPOISOMERASE 6 SUBUNIT B"/>
    <property type="match status" value="1"/>
</dbReference>
<gene>
    <name evidence="6 10" type="primary">top6B</name>
    <name evidence="10" type="ORF">LFW2832_00159</name>
</gene>
<evidence type="ECO:0000256" key="3">
    <source>
        <dbReference type="ARBA" id="ARBA00023029"/>
    </source>
</evidence>
<dbReference type="NCBIfam" id="NF003218">
    <property type="entry name" value="PRK04184.1"/>
    <property type="match status" value="1"/>
</dbReference>
<dbReference type="GO" id="GO:0006265">
    <property type="term" value="P:DNA topological change"/>
    <property type="evidence" value="ECO:0007669"/>
    <property type="project" value="UniProtKB-UniRule"/>
</dbReference>
<dbReference type="GO" id="GO:0003918">
    <property type="term" value="F:DNA topoisomerase type II (double strand cut, ATP-hydrolyzing) activity"/>
    <property type="evidence" value="ECO:0007669"/>
    <property type="project" value="UniProtKB-UniRule"/>
</dbReference>
<feature type="binding site" evidence="6">
    <location>
        <position position="45"/>
    </location>
    <ligand>
        <name>ATP</name>
        <dbReference type="ChEBI" id="CHEBI:30616"/>
    </ligand>
</feature>
<dbReference type="NCBIfam" id="TIGR01052">
    <property type="entry name" value="top6b"/>
    <property type="match status" value="1"/>
</dbReference>
<dbReference type="Gene3D" id="1.10.8.50">
    <property type="match status" value="1"/>
</dbReference>
<dbReference type="Pfam" id="PF02518">
    <property type="entry name" value="HATPase_c"/>
    <property type="match status" value="1"/>
</dbReference>
<dbReference type="HAMAP" id="MF_00322">
    <property type="entry name" value="Top6B"/>
    <property type="match status" value="1"/>
</dbReference>
<dbReference type="Proteomes" id="UP000789941">
    <property type="component" value="Unassembled WGS sequence"/>
</dbReference>
<dbReference type="InterPro" id="IPR036890">
    <property type="entry name" value="HATPase_C_sf"/>
</dbReference>
<proteinExistence type="inferred from homology"/>
<comment type="caution">
    <text evidence="10">The sequence shown here is derived from an EMBL/GenBank/DDBJ whole genome shotgun (WGS) entry which is preliminary data.</text>
</comment>
<dbReference type="EMBL" id="CABMJJ010000004">
    <property type="protein sequence ID" value="VVC03035.1"/>
    <property type="molecule type" value="Genomic_DNA"/>
</dbReference>
<evidence type="ECO:0000256" key="1">
    <source>
        <dbReference type="ARBA" id="ARBA00022741"/>
    </source>
</evidence>
<reference evidence="10 11" key="1">
    <citation type="submission" date="2019-08" db="EMBL/GenBank/DDBJ databases">
        <authorList>
            <person name="Vazquez-Campos X."/>
        </authorList>
    </citation>
    <scope>NUCLEOTIDE SEQUENCE [LARGE SCALE GENOMIC DNA]</scope>
    <source>
        <strain evidence="10">LFW-283_2</strain>
    </source>
</reference>
<evidence type="ECO:0000259" key="9">
    <source>
        <dbReference type="Pfam" id="PF09239"/>
    </source>
</evidence>
<organism evidence="10 11">
    <name type="scientific">Candidatus Bilamarchaeum dharawalense</name>
    <dbReference type="NCBI Taxonomy" id="2885759"/>
    <lineage>
        <taxon>Archaea</taxon>
        <taxon>Candidatus Micrarchaeota</taxon>
        <taxon>Candidatus Micrarchaeia</taxon>
        <taxon>Candidatus Anstonellales</taxon>
        <taxon>Candidatus Bilamarchaeaceae</taxon>
        <taxon>Candidatus Bilamarchaeum</taxon>
    </lineage>
</organism>
<dbReference type="SUPFAM" id="SSF55874">
    <property type="entry name" value="ATPase domain of HSP90 chaperone/DNA topoisomerase II/histidine kinase"/>
    <property type="match status" value="1"/>
</dbReference>
<protein>
    <recommendedName>
        <fullName evidence="6">Type 2 DNA topoisomerase 6 subunit B</fullName>
        <ecNumber evidence="6">5.6.2.2</ecNumber>
    </recommendedName>
    <alternativeName>
        <fullName evidence="6">Type II DNA topoisomerase VI subunit B</fullName>
        <shortName evidence="6">TopoVI-B</shortName>
    </alternativeName>
</protein>
<dbReference type="InterPro" id="IPR003594">
    <property type="entry name" value="HATPase_dom"/>
</dbReference>
<comment type="subunit">
    <text evidence="6">Homodimer. Heterotetramer of two Top6A and two Top6B chains.</text>
</comment>
<comment type="function">
    <text evidence="6">Relaxes both positive and negative superturns and exhibits a strong decatenase activity.</text>
</comment>
<evidence type="ECO:0000256" key="6">
    <source>
        <dbReference type="HAMAP-Rule" id="MF_00322"/>
    </source>
</evidence>
<dbReference type="Pfam" id="PF09239">
    <property type="entry name" value="Topo-VIb_trans"/>
    <property type="match status" value="1"/>
</dbReference>
<keyword evidence="4 6" id="KW-0238">DNA-binding</keyword>
<evidence type="ECO:0000259" key="8">
    <source>
        <dbReference type="Pfam" id="PF02518"/>
    </source>
</evidence>
<evidence type="ECO:0000256" key="7">
    <source>
        <dbReference type="SAM" id="MobiDB-lite"/>
    </source>
</evidence>
<dbReference type="InterPro" id="IPR005734">
    <property type="entry name" value="TopoVI_B"/>
</dbReference>
<keyword evidence="2 6" id="KW-0067">ATP-binding</keyword>
<comment type="catalytic activity">
    <reaction evidence="6">
        <text>ATP-dependent breakage, passage and rejoining of double-stranded DNA.</text>
        <dbReference type="EC" id="5.6.2.2"/>
    </reaction>
</comment>
<dbReference type="GO" id="GO:0003677">
    <property type="term" value="F:DNA binding"/>
    <property type="evidence" value="ECO:0007669"/>
    <property type="project" value="UniProtKB-UniRule"/>
</dbReference>
<evidence type="ECO:0000313" key="10">
    <source>
        <dbReference type="EMBL" id="VVC03035.1"/>
    </source>
</evidence>
<dbReference type="Gene3D" id="3.30.230.10">
    <property type="match status" value="1"/>
</dbReference>
<dbReference type="InterPro" id="IPR020568">
    <property type="entry name" value="Ribosomal_Su5_D2-typ_SF"/>
</dbReference>
<feature type="binding site" evidence="6">
    <location>
        <begin position="100"/>
        <end position="101"/>
    </location>
    <ligand>
        <name>ATP</name>
        <dbReference type="ChEBI" id="CHEBI:30616"/>
    </ligand>
</feature>
<evidence type="ECO:0000256" key="5">
    <source>
        <dbReference type="ARBA" id="ARBA00023235"/>
    </source>
</evidence>
<feature type="domain" description="DNA topoisomerase VI subunit B transducer" evidence="9">
    <location>
        <begin position="310"/>
        <end position="470"/>
    </location>
</feature>
<dbReference type="Gene3D" id="3.30.565.10">
    <property type="entry name" value="Histidine kinase-like ATPase, C-terminal domain"/>
    <property type="match status" value="1"/>
</dbReference>
<dbReference type="PANTHER" id="PTHR48444:SF1">
    <property type="entry name" value="DNA TOPOISOMERASE 6 SUBUNIT B"/>
    <property type="match status" value="1"/>
</dbReference>
<feature type="region of interest" description="Disordered" evidence="7">
    <location>
        <begin position="505"/>
        <end position="539"/>
    </location>
</feature>
<dbReference type="GO" id="GO:0006260">
    <property type="term" value="P:DNA replication"/>
    <property type="evidence" value="ECO:0007669"/>
    <property type="project" value="UniProtKB-UniRule"/>
</dbReference>
<dbReference type="InterPro" id="IPR014721">
    <property type="entry name" value="Ribsml_uS5_D2-typ_fold_subgr"/>
</dbReference>
<keyword evidence="3 6" id="KW-0799">Topoisomerase</keyword>
<dbReference type="EC" id="5.6.2.2" evidence="6"/>
<comment type="similarity">
    <text evidence="6">Belongs to the TOP6B family.</text>
</comment>
<name>A0A5E4LLY7_9ARCH</name>
<feature type="binding site" evidence="6">
    <location>
        <position position="431"/>
    </location>
    <ligand>
        <name>ATP</name>
        <dbReference type="ChEBI" id="CHEBI:30616"/>
    </ligand>
</feature>
<evidence type="ECO:0000256" key="2">
    <source>
        <dbReference type="ARBA" id="ARBA00022840"/>
    </source>
</evidence>
<dbReference type="InterPro" id="IPR015320">
    <property type="entry name" value="TopoVI_B_transducer"/>
</dbReference>
<evidence type="ECO:0000256" key="4">
    <source>
        <dbReference type="ARBA" id="ARBA00023125"/>
    </source>
</evidence>
<feature type="binding site" evidence="6">
    <location>
        <position position="79"/>
    </location>
    <ligand>
        <name>ATP</name>
        <dbReference type="ChEBI" id="CHEBI:30616"/>
    </ligand>
</feature>
<evidence type="ECO:0000313" key="11">
    <source>
        <dbReference type="Proteomes" id="UP000789941"/>
    </source>
</evidence>
<feature type="domain" description="Histidine kinase/HSP90-like ATPase" evidence="8">
    <location>
        <begin position="33"/>
        <end position="121"/>
    </location>
</feature>
<accession>A0A5E4LLY7</accession>
<keyword evidence="1 6" id="KW-0547">Nucleotide-binding</keyword>
<feature type="binding site" evidence="6">
    <location>
        <begin position="110"/>
        <end position="117"/>
    </location>
    <ligand>
        <name>ATP</name>
        <dbReference type="ChEBI" id="CHEBI:30616"/>
    </ligand>
</feature>
<sequence length="539" mass="60482">MAEEDLFKQFKEHSVAEFFKKNRQMLGFSGKVRSMTMIVHEFVTNSLDACEEAGIVPEIFVQVEELDKEKEHYRLTIKDNGPGIPKSHLGKALGQMLAGTKFHRYLQQRGQQGIGAAACTMFSYITTGQPTKAISCHKKVKLTANISIDYKKNKPEVEEIDEVPTEESGLQVISEFKDVKYEKSNYGVYEYLRRTALANPHCSITLIEPTNEKIVFPRSILENPARPFEIKPHPLGIGTHDLLEFAKHNKESRRLSSFLQETFTRVSAGKVDELRTLVPTVDFNRTPDNITWEEAEAIVKAFKQVKWIAPTMDSLVPIGKGQVEASFRNIFNPEVLVVTERSPKVYRGGIPFMVEVGIAYGGGVAAAGKRGEVMRFANRVPLLFDSSGCAISETIKTMDWKRYDIREFEEEPIAVLVNLVSVHVPYTSAGKQAIANEEDVMDEIKFAIMEASRGVQKYLSGKRRAHEIENKKKIVNRYVQQLSSDLAGLSGEKKDGIEKKLAQIIEEKYGGDVPPEDDESRESEAKEEPNGENGGDGDE</sequence>
<dbReference type="AlphaFoldDB" id="A0A5E4LLY7"/>
<dbReference type="CDD" id="cd00823">
    <property type="entry name" value="TopoIIB_Trans"/>
    <property type="match status" value="1"/>
</dbReference>
<keyword evidence="5 6" id="KW-0413">Isomerase</keyword>
<dbReference type="SUPFAM" id="SSF54211">
    <property type="entry name" value="Ribosomal protein S5 domain 2-like"/>
    <property type="match status" value="1"/>
</dbReference>
<dbReference type="GO" id="GO:0005524">
    <property type="term" value="F:ATP binding"/>
    <property type="evidence" value="ECO:0007669"/>
    <property type="project" value="UniProtKB-UniRule"/>
</dbReference>